<evidence type="ECO:0000256" key="5">
    <source>
        <dbReference type="ARBA" id="ARBA00022729"/>
    </source>
</evidence>
<dbReference type="EMBL" id="FWDO01000005">
    <property type="protein sequence ID" value="SLM19288.1"/>
    <property type="molecule type" value="Genomic_DNA"/>
</dbReference>
<keyword evidence="6" id="KW-0472">Membrane</keyword>
<dbReference type="Pfam" id="PF02608">
    <property type="entry name" value="Bmp"/>
    <property type="match status" value="1"/>
</dbReference>
<evidence type="ECO:0000256" key="2">
    <source>
        <dbReference type="ARBA" id="ARBA00008610"/>
    </source>
</evidence>
<dbReference type="GO" id="GO:0005886">
    <property type="term" value="C:plasma membrane"/>
    <property type="evidence" value="ECO:0007669"/>
    <property type="project" value="UniProtKB-SubCell"/>
</dbReference>
<dbReference type="SUPFAM" id="SSF53822">
    <property type="entry name" value="Periplasmic binding protein-like I"/>
    <property type="match status" value="1"/>
</dbReference>
<evidence type="ECO:0000256" key="8">
    <source>
        <dbReference type="ARBA" id="ARBA00023288"/>
    </source>
</evidence>
<sequence length="334" mass="36210">MRRYIIACIITIVAGTALWAQAPRIGVFVPGAREGSPIYDNLAKGAERLASEIPGASVRVIEAGFNQAEWEEKLTSFVASGKFDIVITSNPSMPELVNNISKSFPKQKFICLDGYLAGNPNLYTALYNQLEQGYVTGYLAGLVSISGMKGTNQDKKIGMIIGQNYPVMDKMIIPGFAQGLKAVDSAFQLDVRVLGNWYDAAKTADLSRSLYAGGADIILPICGSASQGSVKVAQETGKYLVFFDDDEFARAPENILGCAVLHQEELAYRSLKAALEGTLPFGKADVVGMKEGYIEFLNKNPSYIRNVPESIRKKVDAVIQSIKSGQLTFQVPSL</sequence>
<evidence type="ECO:0000256" key="6">
    <source>
        <dbReference type="ARBA" id="ARBA00023136"/>
    </source>
</evidence>
<comment type="subcellular location">
    <subcellularLocation>
        <location evidence="1">Cell membrane</location>
        <topology evidence="1">Lipid-anchor</topology>
    </subcellularLocation>
</comment>
<dbReference type="InterPro" id="IPR003760">
    <property type="entry name" value="PnrA-like"/>
</dbReference>
<evidence type="ECO:0000256" key="3">
    <source>
        <dbReference type="ARBA" id="ARBA00022448"/>
    </source>
</evidence>
<organism evidence="10">
    <name type="scientific">uncultured spirochete</name>
    <dbReference type="NCBI Taxonomy" id="156406"/>
    <lineage>
        <taxon>Bacteria</taxon>
        <taxon>Pseudomonadati</taxon>
        <taxon>Spirochaetota</taxon>
        <taxon>Spirochaetia</taxon>
        <taxon>Spirochaetales</taxon>
        <taxon>environmental samples</taxon>
    </lineage>
</organism>
<dbReference type="InterPro" id="IPR050957">
    <property type="entry name" value="BMP_lipoprotein"/>
</dbReference>
<dbReference type="InterPro" id="IPR028082">
    <property type="entry name" value="Peripla_BP_I"/>
</dbReference>
<accession>A0A3P3XSN4</accession>
<protein>
    <submittedName>
        <fullName evidence="10">Membrane lipoprotein TpN38(B)</fullName>
    </submittedName>
</protein>
<evidence type="ECO:0000256" key="4">
    <source>
        <dbReference type="ARBA" id="ARBA00022475"/>
    </source>
</evidence>
<dbReference type="Gene3D" id="3.40.50.2300">
    <property type="match status" value="2"/>
</dbReference>
<gene>
    <name evidence="10" type="primary">tpn</name>
    <name evidence="10" type="ORF">SPIRO4BDMA_50803</name>
</gene>
<evidence type="ECO:0000259" key="9">
    <source>
        <dbReference type="Pfam" id="PF02608"/>
    </source>
</evidence>
<keyword evidence="4" id="KW-1003">Cell membrane</keyword>
<dbReference type="PANTHER" id="PTHR34296">
    <property type="entry name" value="TRANSCRIPTIONAL ACTIVATOR PROTEIN MED"/>
    <property type="match status" value="1"/>
</dbReference>
<reference evidence="10" key="1">
    <citation type="submission" date="2017-02" db="EMBL/GenBank/DDBJ databases">
        <authorList>
            <person name="Regsiter A."/>
            <person name="William W."/>
        </authorList>
    </citation>
    <scope>NUCLEOTIDE SEQUENCE</scope>
    <source>
        <strain evidence="10">BdmA 4</strain>
    </source>
</reference>
<keyword evidence="3" id="KW-0813">Transport</keyword>
<dbReference type="AlphaFoldDB" id="A0A3P3XSN4"/>
<keyword evidence="7" id="KW-0564">Palmitate</keyword>
<keyword evidence="8 10" id="KW-0449">Lipoprotein</keyword>
<feature type="domain" description="ABC transporter substrate-binding protein PnrA-like" evidence="9">
    <location>
        <begin position="24"/>
        <end position="325"/>
    </location>
</feature>
<evidence type="ECO:0000256" key="7">
    <source>
        <dbReference type="ARBA" id="ARBA00023139"/>
    </source>
</evidence>
<evidence type="ECO:0000256" key="1">
    <source>
        <dbReference type="ARBA" id="ARBA00004193"/>
    </source>
</evidence>
<name>A0A3P3XSN4_9SPIR</name>
<dbReference type="PANTHER" id="PTHR34296:SF2">
    <property type="entry name" value="ABC TRANSPORTER GUANOSINE-BINDING PROTEIN NUPN"/>
    <property type="match status" value="1"/>
</dbReference>
<comment type="similarity">
    <text evidence="2">Belongs to the BMP lipoprotein family.</text>
</comment>
<evidence type="ECO:0000313" key="10">
    <source>
        <dbReference type="EMBL" id="SLM19288.1"/>
    </source>
</evidence>
<proteinExistence type="inferred from homology"/>
<keyword evidence="5" id="KW-0732">Signal</keyword>